<dbReference type="EMBL" id="LKCW01000099">
    <property type="protein sequence ID" value="KPM39758.1"/>
    <property type="molecule type" value="Genomic_DNA"/>
</dbReference>
<protein>
    <submittedName>
        <fullName evidence="1">Uncharacterized protein</fullName>
    </submittedName>
</protein>
<dbReference type="Proteomes" id="UP000050424">
    <property type="component" value="Unassembled WGS sequence"/>
</dbReference>
<proteinExistence type="predicted"/>
<comment type="caution">
    <text evidence="1">The sequence shown here is derived from an EMBL/GenBank/DDBJ whole genome shotgun (WGS) entry which is preliminary data.</text>
</comment>
<sequence length="161" mass="18416">MLLPRDADLCFVDLANWDWDTDAVQNARDRGAVQRYFEALDRGFLGQAIRERYSFHGQIGSDDIVDGTGMRLNELIISYLQEYLDENDDRLEATKAVLTEGLANTDDPGIELVRQMVSMMDTDPPAARRRRALRDDVLGFLEEHDLDVNKVDRVLDVLLEE</sequence>
<organism evidence="1 2">
    <name type="scientific">Neonectria ditissima</name>
    <dbReference type="NCBI Taxonomy" id="78410"/>
    <lineage>
        <taxon>Eukaryota</taxon>
        <taxon>Fungi</taxon>
        <taxon>Dikarya</taxon>
        <taxon>Ascomycota</taxon>
        <taxon>Pezizomycotina</taxon>
        <taxon>Sordariomycetes</taxon>
        <taxon>Hypocreomycetidae</taxon>
        <taxon>Hypocreales</taxon>
        <taxon>Nectriaceae</taxon>
        <taxon>Neonectria</taxon>
    </lineage>
</organism>
<name>A0A0P7AZ14_9HYPO</name>
<keyword evidence="2" id="KW-1185">Reference proteome</keyword>
<accession>A0A0P7AZ14</accession>
<dbReference type="AlphaFoldDB" id="A0A0P7AZ14"/>
<reference evidence="1 2" key="1">
    <citation type="submission" date="2015-09" db="EMBL/GenBank/DDBJ databases">
        <title>Draft genome of a European isolate of the apple canker pathogen Neonectria ditissima.</title>
        <authorList>
            <person name="Gomez-Cortecero A."/>
            <person name="Harrison R.J."/>
            <person name="Armitage A.D."/>
        </authorList>
    </citation>
    <scope>NUCLEOTIDE SEQUENCE [LARGE SCALE GENOMIC DNA]</scope>
    <source>
        <strain evidence="1 2">R09/05</strain>
    </source>
</reference>
<evidence type="ECO:0000313" key="2">
    <source>
        <dbReference type="Proteomes" id="UP000050424"/>
    </source>
</evidence>
<gene>
    <name evidence="1" type="ORF">AK830_g6817</name>
</gene>
<evidence type="ECO:0000313" key="1">
    <source>
        <dbReference type="EMBL" id="KPM39758.1"/>
    </source>
</evidence>
<dbReference type="OrthoDB" id="3901509at2759"/>